<dbReference type="Gene3D" id="3.80.10.10">
    <property type="entry name" value="Ribonuclease Inhibitor"/>
    <property type="match status" value="1"/>
</dbReference>
<dbReference type="EMBL" id="JBEDUW010000006">
    <property type="protein sequence ID" value="KAK9920509.1"/>
    <property type="molecule type" value="Genomic_DNA"/>
</dbReference>
<dbReference type="PRINTS" id="PR00364">
    <property type="entry name" value="DISEASERSIST"/>
</dbReference>
<dbReference type="PANTHER" id="PTHR36766">
    <property type="entry name" value="PLANT BROAD-SPECTRUM MILDEW RESISTANCE PROTEIN RPW8"/>
    <property type="match status" value="1"/>
</dbReference>
<name>A0AAW1W943_RUBAR</name>
<evidence type="ECO:0000259" key="3">
    <source>
        <dbReference type="Pfam" id="PF00931"/>
    </source>
</evidence>
<evidence type="ECO:0000256" key="2">
    <source>
        <dbReference type="ARBA" id="ARBA00022821"/>
    </source>
</evidence>
<dbReference type="Pfam" id="PF00931">
    <property type="entry name" value="NB-ARC"/>
    <property type="match status" value="1"/>
</dbReference>
<keyword evidence="6" id="KW-1185">Reference proteome</keyword>
<accession>A0AAW1W943</accession>
<evidence type="ECO:0000313" key="5">
    <source>
        <dbReference type="EMBL" id="KAK9920509.1"/>
    </source>
</evidence>
<reference evidence="5 6" key="1">
    <citation type="journal article" date="2023" name="G3 (Bethesda)">
        <title>A chromosome-length genome assembly and annotation of blackberry (Rubus argutus, cv. 'Hillquist').</title>
        <authorList>
            <person name="Bruna T."/>
            <person name="Aryal R."/>
            <person name="Dudchenko O."/>
            <person name="Sargent D.J."/>
            <person name="Mead D."/>
            <person name="Buti M."/>
            <person name="Cavallini A."/>
            <person name="Hytonen T."/>
            <person name="Andres J."/>
            <person name="Pham M."/>
            <person name="Weisz D."/>
            <person name="Mascagni F."/>
            <person name="Usai G."/>
            <person name="Natali L."/>
            <person name="Bassil N."/>
            <person name="Fernandez G.E."/>
            <person name="Lomsadze A."/>
            <person name="Armour M."/>
            <person name="Olukolu B."/>
            <person name="Poorten T."/>
            <person name="Britton C."/>
            <person name="Davik J."/>
            <person name="Ashrafi H."/>
            <person name="Aiden E.L."/>
            <person name="Borodovsky M."/>
            <person name="Worthington M."/>
        </authorList>
    </citation>
    <scope>NUCLEOTIDE SEQUENCE [LARGE SCALE GENOMIC DNA]</scope>
    <source>
        <strain evidence="5">PI 553951</strain>
    </source>
</reference>
<dbReference type="GO" id="GO:0006952">
    <property type="term" value="P:defense response"/>
    <property type="evidence" value="ECO:0007669"/>
    <property type="project" value="UniProtKB-KW"/>
</dbReference>
<organism evidence="5 6">
    <name type="scientific">Rubus argutus</name>
    <name type="common">Southern blackberry</name>
    <dbReference type="NCBI Taxonomy" id="59490"/>
    <lineage>
        <taxon>Eukaryota</taxon>
        <taxon>Viridiplantae</taxon>
        <taxon>Streptophyta</taxon>
        <taxon>Embryophyta</taxon>
        <taxon>Tracheophyta</taxon>
        <taxon>Spermatophyta</taxon>
        <taxon>Magnoliopsida</taxon>
        <taxon>eudicotyledons</taxon>
        <taxon>Gunneridae</taxon>
        <taxon>Pentapetalae</taxon>
        <taxon>rosids</taxon>
        <taxon>fabids</taxon>
        <taxon>Rosales</taxon>
        <taxon>Rosaceae</taxon>
        <taxon>Rosoideae</taxon>
        <taxon>Rosoideae incertae sedis</taxon>
        <taxon>Rubus</taxon>
    </lineage>
</organism>
<keyword evidence="1" id="KW-0433">Leucine-rich repeat</keyword>
<protein>
    <submittedName>
        <fullName evidence="5">Uncharacterized protein</fullName>
    </submittedName>
</protein>
<dbReference type="Gene3D" id="3.40.50.300">
    <property type="entry name" value="P-loop containing nucleotide triphosphate hydrolases"/>
    <property type="match status" value="1"/>
</dbReference>
<sequence>MGGLGKTTLAKCVYHDDKIEQHFQEKIWVCVSTPFEVNSILRGILESLKPKNAAVQAIDAMCRILKEKLKEKRYLLVLDDVWNEDAQKWDDLISRLSRVTDTQGATILVTTRSDKAAKIVENLPRFDLRKLSDHECWLILKDKAVGSTPIPEDQENIGREIAKKCGGVPLMAKVLGGWLHSSSDKNDVEMEVRERVSKSKNLRSLFWNGEALGSTLPRALRVLNLFEADIQELPISVGKLKHLRYLNVMKTGVKAIPKSIGQLYHLQTLKMPYHLDEFPKEIANLINLRHVYYGKHVKVPIGILGRLTNLRSLPFLKVGEETAGPGIEELGGLNQLKDTLSIYGLENVRDGEEAQKANLAEKKHVRELVLRWKLSRPSNNVDNEEDVLEGLRPHSNLKFLKIEGFMGVKFPSWLFLSNNLKEIELFECNKCEGVPILGHLPNLVHVKMMRMENLKCLGSEFYGYDHVSHAKAALFPALKN</sequence>
<dbReference type="InterPro" id="IPR032675">
    <property type="entry name" value="LRR_dom_sf"/>
</dbReference>
<dbReference type="PANTHER" id="PTHR36766:SF70">
    <property type="entry name" value="DISEASE RESISTANCE PROTEIN RGA4"/>
    <property type="match status" value="1"/>
</dbReference>
<dbReference type="InterPro" id="IPR027417">
    <property type="entry name" value="P-loop_NTPase"/>
</dbReference>
<keyword evidence="2" id="KW-0611">Plant defense</keyword>
<evidence type="ECO:0000313" key="6">
    <source>
        <dbReference type="Proteomes" id="UP001457282"/>
    </source>
</evidence>
<proteinExistence type="predicted"/>
<dbReference type="SUPFAM" id="SSF52058">
    <property type="entry name" value="L domain-like"/>
    <property type="match status" value="1"/>
</dbReference>
<gene>
    <name evidence="5" type="ORF">M0R45_029064</name>
</gene>
<evidence type="ECO:0000259" key="4">
    <source>
        <dbReference type="Pfam" id="PF25019"/>
    </source>
</evidence>
<dbReference type="InterPro" id="IPR002182">
    <property type="entry name" value="NB-ARC"/>
</dbReference>
<feature type="domain" description="R13L1/DRL21-like LRR repeat region" evidence="4">
    <location>
        <begin position="327"/>
        <end position="451"/>
    </location>
</feature>
<dbReference type="InterPro" id="IPR056789">
    <property type="entry name" value="LRR_R13L1-DRL21"/>
</dbReference>
<dbReference type="GO" id="GO:0043531">
    <property type="term" value="F:ADP binding"/>
    <property type="evidence" value="ECO:0007669"/>
    <property type="project" value="InterPro"/>
</dbReference>
<dbReference type="Proteomes" id="UP001457282">
    <property type="component" value="Unassembled WGS sequence"/>
</dbReference>
<dbReference type="SUPFAM" id="SSF52540">
    <property type="entry name" value="P-loop containing nucleoside triphosphate hydrolases"/>
    <property type="match status" value="1"/>
</dbReference>
<evidence type="ECO:0000256" key="1">
    <source>
        <dbReference type="ARBA" id="ARBA00022614"/>
    </source>
</evidence>
<dbReference type="AlphaFoldDB" id="A0AAW1W943"/>
<feature type="domain" description="NB-ARC" evidence="3">
    <location>
        <begin position="1"/>
        <end position="145"/>
    </location>
</feature>
<dbReference type="Pfam" id="PF25019">
    <property type="entry name" value="LRR_R13L1-DRL21"/>
    <property type="match status" value="1"/>
</dbReference>
<comment type="caution">
    <text evidence="5">The sequence shown here is derived from an EMBL/GenBank/DDBJ whole genome shotgun (WGS) entry which is preliminary data.</text>
</comment>